<dbReference type="EMBL" id="VCKW01000063">
    <property type="protein sequence ID" value="TMR01238.1"/>
    <property type="molecule type" value="Genomic_DNA"/>
</dbReference>
<comment type="caution">
    <text evidence="2">The sequence shown here is derived from an EMBL/GenBank/DDBJ whole genome shotgun (WGS) entry which is preliminary data.</text>
</comment>
<dbReference type="OrthoDB" id="3189065at2"/>
<evidence type="ECO:0000259" key="1">
    <source>
        <dbReference type="Pfam" id="PF01979"/>
    </source>
</evidence>
<feature type="domain" description="Amidohydrolase-related" evidence="1">
    <location>
        <begin position="59"/>
        <end position="418"/>
    </location>
</feature>
<dbReference type="PANTHER" id="PTHR43794">
    <property type="entry name" value="AMINOHYDROLASE SSNA-RELATED"/>
    <property type="match status" value="1"/>
</dbReference>
<dbReference type="Pfam" id="PF01979">
    <property type="entry name" value="Amidohydro_1"/>
    <property type="match status" value="1"/>
</dbReference>
<dbReference type="SUPFAM" id="SSF51338">
    <property type="entry name" value="Composite domain of metallo-dependent hydrolases"/>
    <property type="match status" value="1"/>
</dbReference>
<dbReference type="Proteomes" id="UP000309174">
    <property type="component" value="Unassembled WGS sequence"/>
</dbReference>
<dbReference type="AlphaFoldDB" id="A0A5C4JE13"/>
<accession>A0A5C4JE13</accession>
<dbReference type="InterPro" id="IPR032466">
    <property type="entry name" value="Metal_Hydrolase"/>
</dbReference>
<organism evidence="2 3">
    <name type="scientific">Actinomadura soli</name>
    <dbReference type="NCBI Taxonomy" id="2508997"/>
    <lineage>
        <taxon>Bacteria</taxon>
        <taxon>Bacillati</taxon>
        <taxon>Actinomycetota</taxon>
        <taxon>Actinomycetes</taxon>
        <taxon>Streptosporangiales</taxon>
        <taxon>Thermomonosporaceae</taxon>
        <taxon>Actinomadura</taxon>
    </lineage>
</organism>
<dbReference type="InterPro" id="IPR006680">
    <property type="entry name" value="Amidohydro-rel"/>
</dbReference>
<evidence type="ECO:0000313" key="2">
    <source>
        <dbReference type="EMBL" id="TMR01238.1"/>
    </source>
</evidence>
<evidence type="ECO:0000313" key="3">
    <source>
        <dbReference type="Proteomes" id="UP000309174"/>
    </source>
</evidence>
<gene>
    <name evidence="2" type="ORF">ETD83_14650</name>
</gene>
<dbReference type="GO" id="GO:0016810">
    <property type="term" value="F:hydrolase activity, acting on carbon-nitrogen (but not peptide) bonds"/>
    <property type="evidence" value="ECO:0007669"/>
    <property type="project" value="InterPro"/>
</dbReference>
<protein>
    <recommendedName>
        <fullName evidence="1">Amidohydrolase-related domain-containing protein</fullName>
    </recommendedName>
</protein>
<reference evidence="2 3" key="1">
    <citation type="submission" date="2019-05" db="EMBL/GenBank/DDBJ databases">
        <title>Draft genome sequence of Actinomadura sp. 14C53.</title>
        <authorList>
            <person name="Saricaoglu S."/>
            <person name="Isik K."/>
        </authorList>
    </citation>
    <scope>NUCLEOTIDE SEQUENCE [LARGE SCALE GENOMIC DNA]</scope>
    <source>
        <strain evidence="2 3">14C53</strain>
    </source>
</reference>
<dbReference type="Gene3D" id="2.30.40.10">
    <property type="entry name" value="Urease, subunit C, domain 1"/>
    <property type="match status" value="1"/>
</dbReference>
<dbReference type="SUPFAM" id="SSF51556">
    <property type="entry name" value="Metallo-dependent hydrolases"/>
    <property type="match status" value="1"/>
</dbReference>
<proteinExistence type="predicted"/>
<dbReference type="NCBIfam" id="NF006056">
    <property type="entry name" value="PRK08204.1"/>
    <property type="match status" value="1"/>
</dbReference>
<dbReference type="PANTHER" id="PTHR43794:SF5">
    <property type="entry name" value="CHLOROHYDROLASE FAMILY PROTEIN"/>
    <property type="match status" value="1"/>
</dbReference>
<dbReference type="Gene3D" id="3.20.20.140">
    <property type="entry name" value="Metal-dependent hydrolases"/>
    <property type="match status" value="1"/>
</dbReference>
<dbReference type="InterPro" id="IPR011059">
    <property type="entry name" value="Metal-dep_hydrolase_composite"/>
</dbReference>
<name>A0A5C4JE13_9ACTN</name>
<dbReference type="InterPro" id="IPR050287">
    <property type="entry name" value="MTA/SAH_deaminase"/>
</dbReference>
<sequence length="450" mass="47367">MTDRAPRRILIDNGWVVTGDPGLGTLTGCDVLIEDGRITAVGRGLPGDGAEVIDARDMIVLPGLVDAHKHTWQSAVRHRCTELDLQTYFGEMFGRLGPLYRPEDVYAGNLLGALSALDAGTTALMDWSHVQNSPEHSDQAIAALRDSGIRAIFGHGWPLVDLPAWIAGSDRPHTDDVRRIHRELLPDDDALVTLHLAGRGPELSTLEATRADLAMARDLGIRTSIHMGCGPEYGAMAAIAQLGRAGLLGPDLSFVHCSESADDEFAMMADHGAAVVLAPHHEQALPGIGHTPIDRVRAFGITAGLSTDTETAGAADLFTQMRAGLAAHRSQLAEGRTRFAGKLDPFSVAEVFAMATQGGADTLGLGDRIGSLSPGKRADVVLVRATDPNLFPVTDPVAALVCSAHPGNVDTVLVDGVVRKRAGSLAGDGAGGIDRARELALASHRRLLGG</sequence>
<dbReference type="RefSeq" id="WP_138645671.1">
    <property type="nucleotide sequence ID" value="NZ_VCKW01000063.1"/>
</dbReference>
<keyword evidence="3" id="KW-1185">Reference proteome</keyword>